<reference evidence="3" key="1">
    <citation type="submission" date="2016-06" db="UniProtKB">
        <authorList>
            <consortium name="WormBaseParasite"/>
        </authorList>
    </citation>
    <scope>IDENTIFICATION</scope>
</reference>
<proteinExistence type="predicted"/>
<evidence type="ECO:0000313" key="1">
    <source>
        <dbReference type="EMBL" id="VDP26690.1"/>
    </source>
</evidence>
<evidence type="ECO:0000313" key="2">
    <source>
        <dbReference type="Proteomes" id="UP000279833"/>
    </source>
</evidence>
<dbReference type="EMBL" id="UZAK01032381">
    <property type="protein sequence ID" value="VDP26690.1"/>
    <property type="molecule type" value="Genomic_DNA"/>
</dbReference>
<dbReference type="AlphaFoldDB" id="A0A183JXV2"/>
<keyword evidence="2" id="KW-1185">Reference proteome</keyword>
<name>A0A183JXV2_9TREM</name>
<evidence type="ECO:0000313" key="3">
    <source>
        <dbReference type="WBParaSite" id="SCUD_0000755001-mRNA-1"/>
    </source>
</evidence>
<protein>
    <submittedName>
        <fullName evidence="1 3">Uncharacterized protein</fullName>
    </submittedName>
</protein>
<organism evidence="3">
    <name type="scientific">Schistosoma curassoni</name>
    <dbReference type="NCBI Taxonomy" id="6186"/>
    <lineage>
        <taxon>Eukaryota</taxon>
        <taxon>Metazoa</taxon>
        <taxon>Spiralia</taxon>
        <taxon>Lophotrochozoa</taxon>
        <taxon>Platyhelminthes</taxon>
        <taxon>Trematoda</taxon>
        <taxon>Digenea</taxon>
        <taxon>Strigeidida</taxon>
        <taxon>Schistosomatoidea</taxon>
        <taxon>Schistosomatidae</taxon>
        <taxon>Schistosoma</taxon>
    </lineage>
</organism>
<sequence>MVVLSFDRLLRFQFFFQVQFSLLPINSMITSCITR</sequence>
<reference evidence="1 2" key="2">
    <citation type="submission" date="2018-11" db="EMBL/GenBank/DDBJ databases">
        <authorList>
            <consortium name="Pathogen Informatics"/>
        </authorList>
    </citation>
    <scope>NUCLEOTIDE SEQUENCE [LARGE SCALE GENOMIC DNA]</scope>
    <source>
        <strain evidence="1">Dakar</strain>
        <strain evidence="2">Dakar, Senegal</strain>
    </source>
</reference>
<dbReference type="WBParaSite" id="SCUD_0000755001-mRNA-1">
    <property type="protein sequence ID" value="SCUD_0000755001-mRNA-1"/>
    <property type="gene ID" value="SCUD_0000755001"/>
</dbReference>
<dbReference type="Proteomes" id="UP000279833">
    <property type="component" value="Unassembled WGS sequence"/>
</dbReference>
<accession>A0A183JXV2</accession>
<gene>
    <name evidence="1" type="ORF">SCUD_LOCUS7550</name>
</gene>